<dbReference type="Proteomes" id="UP000601099">
    <property type="component" value="Unassembled WGS sequence"/>
</dbReference>
<accession>A0ABS0L1Y0</accession>
<protein>
    <recommendedName>
        <fullName evidence="3">Lipocalin-like domain-containing protein</fullName>
    </recommendedName>
</protein>
<sequence length="176" mass="19879">MKTFRHYLVLIGLLLTVAACKKDKDNEPSRTDMLTSKDWQLNDMNMRVNGVTGTYTVPADEQYTYRFTSDGKGTMEEADGTKENLTWSWQNNEEVLRVTSSGDTYDFQVFTLSKSSLSVGFQLNQQQIKDDASAGGGTLLYFALLYQAFTFPPNAPKLNDINTLTDLQLQLNYQAK</sequence>
<proteinExistence type="predicted"/>
<dbReference type="EMBL" id="JADWYK010000006">
    <property type="protein sequence ID" value="MBG8554116.1"/>
    <property type="molecule type" value="Genomic_DNA"/>
</dbReference>
<reference evidence="1 2" key="1">
    <citation type="submission" date="2020-11" db="EMBL/GenBank/DDBJ databases">
        <title>Hymenobacter sp.</title>
        <authorList>
            <person name="Kim M.K."/>
        </authorList>
    </citation>
    <scope>NUCLEOTIDE SEQUENCE [LARGE SCALE GENOMIC DNA]</scope>
    <source>
        <strain evidence="1 2">BT594</strain>
    </source>
</reference>
<organism evidence="1 2">
    <name type="scientific">Hymenobacter guriensis</name>
    <dbReference type="NCBI Taxonomy" id="2793065"/>
    <lineage>
        <taxon>Bacteria</taxon>
        <taxon>Pseudomonadati</taxon>
        <taxon>Bacteroidota</taxon>
        <taxon>Cytophagia</taxon>
        <taxon>Cytophagales</taxon>
        <taxon>Hymenobacteraceae</taxon>
        <taxon>Hymenobacter</taxon>
    </lineage>
</organism>
<dbReference type="RefSeq" id="WP_196955146.1">
    <property type="nucleotide sequence ID" value="NZ_JADWYK010000006.1"/>
</dbReference>
<comment type="caution">
    <text evidence="1">The sequence shown here is derived from an EMBL/GenBank/DDBJ whole genome shotgun (WGS) entry which is preliminary data.</text>
</comment>
<evidence type="ECO:0000313" key="1">
    <source>
        <dbReference type="EMBL" id="MBG8554116.1"/>
    </source>
</evidence>
<gene>
    <name evidence="1" type="ORF">I5L79_11205</name>
</gene>
<evidence type="ECO:0000313" key="2">
    <source>
        <dbReference type="Proteomes" id="UP000601099"/>
    </source>
</evidence>
<dbReference type="PROSITE" id="PS51257">
    <property type="entry name" value="PROKAR_LIPOPROTEIN"/>
    <property type="match status" value="1"/>
</dbReference>
<evidence type="ECO:0008006" key="3">
    <source>
        <dbReference type="Google" id="ProtNLM"/>
    </source>
</evidence>
<name>A0ABS0L1Y0_9BACT</name>
<keyword evidence="2" id="KW-1185">Reference proteome</keyword>